<gene>
    <name evidence="1" type="ORF">BO66DRAFT_145568</name>
</gene>
<dbReference type="EMBL" id="KZ824936">
    <property type="protein sequence ID" value="RAH74283.1"/>
    <property type="molecule type" value="Genomic_DNA"/>
</dbReference>
<evidence type="ECO:0000313" key="1">
    <source>
        <dbReference type="EMBL" id="RAH74283.1"/>
    </source>
</evidence>
<reference evidence="1" key="1">
    <citation type="submission" date="2018-02" db="EMBL/GenBank/DDBJ databases">
        <title>The genomes of Aspergillus section Nigri reveals drivers in fungal speciation.</title>
        <authorList>
            <consortium name="DOE Joint Genome Institute"/>
            <person name="Vesth T.C."/>
            <person name="Nybo J."/>
            <person name="Theobald S."/>
            <person name="Brandl J."/>
            <person name="Frisvad J.C."/>
            <person name="Nielsen K.F."/>
            <person name="Lyhne E.K."/>
            <person name="Kogle M.E."/>
            <person name="Kuo A."/>
            <person name="Riley R."/>
            <person name="Clum A."/>
            <person name="Nolan M."/>
            <person name="Lipzen A."/>
            <person name="Salamov A."/>
            <person name="Henrissat B."/>
            <person name="Wiebenga A."/>
            <person name="De vries R.P."/>
            <person name="Grigoriev I.V."/>
            <person name="Mortensen U.H."/>
            <person name="Andersen M.R."/>
            <person name="Baker S.E."/>
        </authorList>
    </citation>
    <scope>NUCLEOTIDE SEQUENCE</scope>
    <source>
        <strain evidence="1">CBS 121060</strain>
    </source>
</reference>
<evidence type="ECO:0000313" key="2">
    <source>
        <dbReference type="Proteomes" id="UP000249661"/>
    </source>
</evidence>
<organism evidence="1 2">
    <name type="scientific">Aspergillus aculeatinus CBS 121060</name>
    <dbReference type="NCBI Taxonomy" id="1448322"/>
    <lineage>
        <taxon>Eukaryota</taxon>
        <taxon>Fungi</taxon>
        <taxon>Dikarya</taxon>
        <taxon>Ascomycota</taxon>
        <taxon>Pezizomycotina</taxon>
        <taxon>Eurotiomycetes</taxon>
        <taxon>Eurotiomycetidae</taxon>
        <taxon>Eurotiales</taxon>
        <taxon>Aspergillaceae</taxon>
        <taxon>Aspergillus</taxon>
        <taxon>Aspergillus subgen. Circumdati</taxon>
    </lineage>
</organism>
<protein>
    <submittedName>
        <fullName evidence="1">Uncharacterized protein</fullName>
    </submittedName>
</protein>
<accession>A0ACD1HL06</accession>
<keyword evidence="2" id="KW-1185">Reference proteome</keyword>
<name>A0ACD1HL06_9EURO</name>
<sequence>MGWLSVLLPITQAPLSLSCPPYATLAMTTDSPPLRCSHNMHELFCFSIQPLVSRSTGPRLLLLPFEKINMHLTGLLMPISVYS</sequence>
<dbReference type="Proteomes" id="UP000249661">
    <property type="component" value="Unassembled WGS sequence"/>
</dbReference>
<proteinExistence type="predicted"/>